<evidence type="ECO:0000313" key="2">
    <source>
        <dbReference type="WBParaSite" id="maker-PairedContig_1794-snap-gene-1.21-mRNA-1"/>
    </source>
</evidence>
<name>A0A1I8EFB0_WUCBA</name>
<protein>
    <submittedName>
        <fullName evidence="2">Uncharacterized protein</fullName>
    </submittedName>
</protein>
<feature type="transmembrane region" description="Helical" evidence="1">
    <location>
        <begin position="144"/>
        <end position="171"/>
    </location>
</feature>
<evidence type="ECO:0000256" key="1">
    <source>
        <dbReference type="SAM" id="Phobius"/>
    </source>
</evidence>
<feature type="transmembrane region" description="Helical" evidence="1">
    <location>
        <begin position="116"/>
        <end position="137"/>
    </location>
</feature>
<keyword evidence="1" id="KW-0812">Transmembrane</keyword>
<dbReference type="AlphaFoldDB" id="A0A1I8EFB0"/>
<keyword evidence="1" id="KW-0472">Membrane</keyword>
<accession>A0A1I8EFB0</accession>
<dbReference type="WBParaSite" id="maker-PairedContig_1794-snap-gene-1.21-mRNA-1">
    <property type="protein sequence ID" value="maker-PairedContig_1794-snap-gene-1.21-mRNA-1"/>
    <property type="gene ID" value="maker-PairedContig_1794-snap-gene-1.21"/>
</dbReference>
<sequence>MMCHNINVLMNACETPNMSATRQKTLISRRAQQKNHSLIKIRNYIQSTNSPNNDMDRDNNDPAKQLANYKLANTYTFFGTIHIKTSAAVLIVFYMLSLAAADLAIDVIAIDSSSSAYATTASTIALLVILLAQYGIWKESSLCLFPLIFIQIVLGAMMILALAFSCFIEFYCFLIEACPGGRFLIVGMGSAIFCVSHCYCILITWLCWKYFRYIEKKAELEQTWHIETIDDDIDENVLIDNVPFNANFTQC</sequence>
<proteinExistence type="predicted"/>
<reference evidence="2" key="1">
    <citation type="submission" date="2016-11" db="UniProtKB">
        <authorList>
            <consortium name="WormBaseParasite"/>
        </authorList>
    </citation>
    <scope>IDENTIFICATION</scope>
    <source>
        <strain evidence="2">pt0022</strain>
    </source>
</reference>
<organism evidence="2">
    <name type="scientific">Wuchereria bancrofti</name>
    <dbReference type="NCBI Taxonomy" id="6293"/>
    <lineage>
        <taxon>Eukaryota</taxon>
        <taxon>Metazoa</taxon>
        <taxon>Ecdysozoa</taxon>
        <taxon>Nematoda</taxon>
        <taxon>Chromadorea</taxon>
        <taxon>Rhabditida</taxon>
        <taxon>Spirurina</taxon>
        <taxon>Spiruromorpha</taxon>
        <taxon>Filarioidea</taxon>
        <taxon>Onchocercidae</taxon>
        <taxon>Wuchereria</taxon>
    </lineage>
</organism>
<keyword evidence="1" id="KW-1133">Transmembrane helix</keyword>
<feature type="transmembrane region" description="Helical" evidence="1">
    <location>
        <begin position="87"/>
        <end position="110"/>
    </location>
</feature>
<feature type="transmembrane region" description="Helical" evidence="1">
    <location>
        <begin position="183"/>
        <end position="208"/>
    </location>
</feature>